<dbReference type="InterPro" id="IPR015870">
    <property type="entry name" value="UDP-acyl_N-AcGlcN_deAcase_N"/>
</dbReference>
<evidence type="ECO:0000256" key="4">
    <source>
        <dbReference type="ARBA" id="ARBA00012745"/>
    </source>
</evidence>
<feature type="active site" description="Proton donor" evidence="12">
    <location>
        <position position="294"/>
    </location>
</feature>
<keyword evidence="8 12" id="KW-0378">Hydrolase</keyword>
<evidence type="ECO:0000256" key="5">
    <source>
        <dbReference type="ARBA" id="ARBA00022516"/>
    </source>
</evidence>
<dbReference type="InterPro" id="IPR020568">
    <property type="entry name" value="Ribosomal_Su5_D2-typ_SF"/>
</dbReference>
<protein>
    <recommendedName>
        <fullName evidence="4 12">UDP-3-O-acyl-N-acetylglucosamine deacetylase</fullName>
        <shortName evidence="12">UDP-3-O-acyl-GlcNAc deacetylase</shortName>
        <ecNumber evidence="4 12">3.5.1.108</ecNumber>
    </recommendedName>
    <alternativeName>
        <fullName evidence="12">UDP-3-O-[R-3-hydroxymyristoyl]-N-acetylglucosamine deacetylase</fullName>
    </alternativeName>
</protein>
<reference evidence="13 14" key="1">
    <citation type="submission" date="2018-06" db="EMBL/GenBank/DDBJ databases">
        <authorList>
            <consortium name="Pathogen Informatics"/>
            <person name="Doyle S."/>
        </authorList>
    </citation>
    <scope>NUCLEOTIDE SEQUENCE [LARGE SCALE GENOMIC DNA]</scope>
    <source>
        <strain evidence="13 14">NCTC11012</strain>
    </source>
</reference>
<keyword evidence="6 12" id="KW-0441">Lipid A biosynthesis</keyword>
<evidence type="ECO:0000256" key="2">
    <source>
        <dbReference type="ARBA" id="ARBA00002923"/>
    </source>
</evidence>
<dbReference type="EC" id="3.5.1.108" evidence="4 12"/>
<name>A0A378QVH6_9GAMM</name>
<dbReference type="HAMAP" id="MF_00388">
    <property type="entry name" value="LpxC"/>
    <property type="match status" value="1"/>
</dbReference>
<comment type="pathway">
    <text evidence="3 12">Glycolipid biosynthesis; lipid IV(A) biosynthesis; lipid IV(A) from (3R)-3-hydroxytetradecanoyl-[acyl-carrier-protein] and UDP-N-acetyl-alpha-D-glucosamine: step 2/6.</text>
</comment>
<keyword evidence="5 12" id="KW-0444">Lipid biosynthesis</keyword>
<dbReference type="Proteomes" id="UP000254618">
    <property type="component" value="Unassembled WGS sequence"/>
</dbReference>
<dbReference type="InterPro" id="IPR011334">
    <property type="entry name" value="UDP-acyl_GlcNac_deAcase_C"/>
</dbReference>
<gene>
    <name evidence="12 13" type="primary">lpxC</name>
    <name evidence="13" type="ORF">NCTC11012_02734</name>
</gene>
<evidence type="ECO:0000256" key="10">
    <source>
        <dbReference type="ARBA" id="ARBA00023098"/>
    </source>
</evidence>
<evidence type="ECO:0000256" key="6">
    <source>
        <dbReference type="ARBA" id="ARBA00022556"/>
    </source>
</evidence>
<evidence type="ECO:0000256" key="9">
    <source>
        <dbReference type="ARBA" id="ARBA00022833"/>
    </source>
</evidence>
<dbReference type="UniPathway" id="UPA00359">
    <property type="reaction ID" value="UER00478"/>
</dbReference>
<feature type="binding site" evidence="12">
    <location>
        <position position="108"/>
    </location>
    <ligand>
        <name>Zn(2+)</name>
        <dbReference type="ChEBI" id="CHEBI:29105"/>
    </ligand>
</feature>
<dbReference type="Gene3D" id="3.30.230.20">
    <property type="entry name" value="lpxc deacetylase, domain 1"/>
    <property type="match status" value="1"/>
</dbReference>
<proteinExistence type="inferred from homology"/>
<evidence type="ECO:0000256" key="8">
    <source>
        <dbReference type="ARBA" id="ARBA00022801"/>
    </source>
</evidence>
<evidence type="ECO:0000256" key="7">
    <source>
        <dbReference type="ARBA" id="ARBA00022723"/>
    </source>
</evidence>
<dbReference type="PANTHER" id="PTHR33694">
    <property type="entry name" value="UDP-3-O-ACYL-N-ACETYLGLUCOSAMINE DEACETYLASE 1, MITOCHONDRIAL-RELATED"/>
    <property type="match status" value="1"/>
</dbReference>
<evidence type="ECO:0000313" key="14">
    <source>
        <dbReference type="Proteomes" id="UP000254618"/>
    </source>
</evidence>
<dbReference type="NCBIfam" id="TIGR00325">
    <property type="entry name" value="lpxC"/>
    <property type="match status" value="1"/>
</dbReference>
<keyword evidence="7 12" id="KW-0479">Metal-binding</keyword>
<dbReference type="GO" id="GO:0046872">
    <property type="term" value="F:metal ion binding"/>
    <property type="evidence" value="ECO:0007669"/>
    <property type="project" value="UniProtKB-KW"/>
</dbReference>
<dbReference type="PANTHER" id="PTHR33694:SF1">
    <property type="entry name" value="UDP-3-O-ACYL-N-ACETYLGLUCOSAMINE DEACETYLASE 1, MITOCHONDRIAL-RELATED"/>
    <property type="match status" value="1"/>
</dbReference>
<dbReference type="GO" id="GO:0009245">
    <property type="term" value="P:lipid A biosynthetic process"/>
    <property type="evidence" value="ECO:0007669"/>
    <property type="project" value="UniProtKB-UniRule"/>
</dbReference>
<evidence type="ECO:0000256" key="1">
    <source>
        <dbReference type="ARBA" id="ARBA00001947"/>
    </source>
</evidence>
<dbReference type="EMBL" id="UGQF01000001">
    <property type="protein sequence ID" value="STZ04452.1"/>
    <property type="molecule type" value="Genomic_DNA"/>
</dbReference>
<evidence type="ECO:0000256" key="11">
    <source>
        <dbReference type="ARBA" id="ARBA00024535"/>
    </source>
</evidence>
<evidence type="ECO:0000256" key="12">
    <source>
        <dbReference type="HAMAP-Rule" id="MF_00388"/>
    </source>
</evidence>
<sequence>MSAMMTNLSSDDKMCDIQTDEFIMNNNTDINYYPARTLVTPITATGIGLHSGKEVTLTLRDAPIGTGIVFVRTDLDNAHIPMSATLIQDTMMSSNLVAGDARVGTVEHLLSAVSACGLDNLYIEVNTPEIPIMDGSAAPFLFLIDEAGVAEQPAPKAFLKIKKTVRVTDEDKWAELAPYDDGFLMHFEIDFNHAAIKATEQTTSLDFSTANFAREVGQARTFGFLKDLEMLKKHNLALGGSMDNAVVLDETSVVNGELRYPNEFVRHKMLDAVGDLFVIGHNIIGKFNAYKSGHALNNALIRAVLADDSAYEIVTNYDKNSCPIAFIPPKNPLKMKDFKSKNLGDLNFGKLTEKLV</sequence>
<comment type="similarity">
    <text evidence="12">Belongs to the LpxC family.</text>
</comment>
<evidence type="ECO:0000313" key="13">
    <source>
        <dbReference type="EMBL" id="STZ04452.1"/>
    </source>
</evidence>
<dbReference type="AlphaFoldDB" id="A0A378QVH6"/>
<dbReference type="Gene3D" id="3.30.1700.10">
    <property type="entry name" value="lpxc deacetylase, domain 2"/>
    <property type="match status" value="1"/>
</dbReference>
<keyword evidence="10 12" id="KW-0443">Lipid metabolism</keyword>
<comment type="function">
    <text evidence="2 12">Catalyzes the hydrolysis of UDP-3-O-myristoyl-N-acetylglucosamine to form UDP-3-O-myristoylglucosamine and acetate, the committed step in lipid A biosynthesis.</text>
</comment>
<dbReference type="Pfam" id="PF03331">
    <property type="entry name" value="LpxC"/>
    <property type="match status" value="1"/>
</dbReference>
<accession>A0A378QVH6</accession>
<comment type="cofactor">
    <cofactor evidence="1 12">
        <name>Zn(2+)</name>
        <dbReference type="ChEBI" id="CHEBI:29105"/>
    </cofactor>
</comment>
<evidence type="ECO:0000256" key="3">
    <source>
        <dbReference type="ARBA" id="ARBA00005002"/>
    </source>
</evidence>
<dbReference type="InterPro" id="IPR004463">
    <property type="entry name" value="UDP-acyl_GlcNac_deAcase"/>
</dbReference>
<keyword evidence="9 12" id="KW-0862">Zinc</keyword>
<feature type="binding site" evidence="12">
    <location>
        <position position="271"/>
    </location>
    <ligand>
        <name>Zn(2+)</name>
        <dbReference type="ChEBI" id="CHEBI:29105"/>
    </ligand>
</feature>
<dbReference type="GO" id="GO:0016020">
    <property type="term" value="C:membrane"/>
    <property type="evidence" value="ECO:0007669"/>
    <property type="project" value="GOC"/>
</dbReference>
<comment type="catalytic activity">
    <reaction evidence="11 12">
        <text>a UDP-3-O-[(3R)-3-hydroxyacyl]-N-acetyl-alpha-D-glucosamine + H2O = a UDP-3-O-[(3R)-3-hydroxyacyl]-alpha-D-glucosamine + acetate</text>
        <dbReference type="Rhea" id="RHEA:67816"/>
        <dbReference type="ChEBI" id="CHEBI:15377"/>
        <dbReference type="ChEBI" id="CHEBI:30089"/>
        <dbReference type="ChEBI" id="CHEBI:137740"/>
        <dbReference type="ChEBI" id="CHEBI:173225"/>
        <dbReference type="EC" id="3.5.1.108"/>
    </reaction>
</comment>
<feature type="binding site" evidence="12">
    <location>
        <position position="267"/>
    </location>
    <ligand>
        <name>Zn(2+)</name>
        <dbReference type="ChEBI" id="CHEBI:29105"/>
    </ligand>
</feature>
<organism evidence="13 14">
    <name type="scientific">Moraxella equi</name>
    <dbReference type="NCBI Taxonomy" id="60442"/>
    <lineage>
        <taxon>Bacteria</taxon>
        <taxon>Pseudomonadati</taxon>
        <taxon>Pseudomonadota</taxon>
        <taxon>Gammaproteobacteria</taxon>
        <taxon>Moraxellales</taxon>
        <taxon>Moraxellaceae</taxon>
        <taxon>Moraxella</taxon>
    </lineage>
</organism>
<dbReference type="SUPFAM" id="SSF54211">
    <property type="entry name" value="Ribosomal protein S5 domain 2-like"/>
    <property type="match status" value="2"/>
</dbReference>
<dbReference type="GO" id="GO:0103117">
    <property type="term" value="F:UDP-3-O-acyl-N-acetylglucosamine deacetylase activity"/>
    <property type="evidence" value="ECO:0007669"/>
    <property type="project" value="UniProtKB-UniRule"/>
</dbReference>